<dbReference type="AlphaFoldDB" id="A0A918SZ17"/>
<gene>
    <name evidence="1" type="ORF">GCM10010305_21820</name>
</gene>
<dbReference type="RefSeq" id="WP_189976370.1">
    <property type="nucleotide sequence ID" value="NZ_BMUL01000004.1"/>
</dbReference>
<dbReference type="EMBL" id="BMUL01000004">
    <property type="protein sequence ID" value="GHA78208.1"/>
    <property type="molecule type" value="Genomic_DNA"/>
</dbReference>
<organism evidence="1 2">
    <name type="scientific">Streptomyces termitum</name>
    <dbReference type="NCBI Taxonomy" id="67368"/>
    <lineage>
        <taxon>Bacteria</taxon>
        <taxon>Bacillati</taxon>
        <taxon>Actinomycetota</taxon>
        <taxon>Actinomycetes</taxon>
        <taxon>Kitasatosporales</taxon>
        <taxon>Streptomycetaceae</taxon>
        <taxon>Streptomyces</taxon>
    </lineage>
</organism>
<protein>
    <submittedName>
        <fullName evidence="1">Uncharacterized protein</fullName>
    </submittedName>
</protein>
<comment type="caution">
    <text evidence="1">The sequence shown here is derived from an EMBL/GenBank/DDBJ whole genome shotgun (WGS) entry which is preliminary data.</text>
</comment>
<keyword evidence="2" id="KW-1185">Reference proteome</keyword>
<proteinExistence type="predicted"/>
<reference evidence="1" key="2">
    <citation type="submission" date="2020-09" db="EMBL/GenBank/DDBJ databases">
        <authorList>
            <person name="Sun Q."/>
            <person name="Ohkuma M."/>
        </authorList>
    </citation>
    <scope>NUCLEOTIDE SEQUENCE</scope>
    <source>
        <strain evidence="1">JCM 4518</strain>
    </source>
</reference>
<accession>A0A918SZ17</accession>
<name>A0A918SZ17_9ACTN</name>
<reference evidence="1" key="1">
    <citation type="journal article" date="2014" name="Int. J. Syst. Evol. Microbiol.">
        <title>Complete genome sequence of Corynebacterium casei LMG S-19264T (=DSM 44701T), isolated from a smear-ripened cheese.</title>
        <authorList>
            <consortium name="US DOE Joint Genome Institute (JGI-PGF)"/>
            <person name="Walter F."/>
            <person name="Albersmeier A."/>
            <person name="Kalinowski J."/>
            <person name="Ruckert C."/>
        </authorList>
    </citation>
    <scope>NUCLEOTIDE SEQUENCE</scope>
    <source>
        <strain evidence="1">JCM 4518</strain>
    </source>
</reference>
<evidence type="ECO:0000313" key="2">
    <source>
        <dbReference type="Proteomes" id="UP000644020"/>
    </source>
</evidence>
<sequence length="139" mass="15220">MSRSRTSLWLAYEAMCESNQHWYVRYAETWTADRSEARRCVQAALDAVEPQWTTALGTVSPAAWVWRGLRAKAEQHPAAKGSSAGRIHSLLPSDQADILLLHHELHLPLAGAARLMGLAGPEALALLRGAERRLADGGN</sequence>
<dbReference type="Proteomes" id="UP000644020">
    <property type="component" value="Unassembled WGS sequence"/>
</dbReference>
<evidence type="ECO:0000313" key="1">
    <source>
        <dbReference type="EMBL" id="GHA78208.1"/>
    </source>
</evidence>